<organism evidence="1 2">
    <name type="scientific">Methylocystis hirsuta</name>
    <dbReference type="NCBI Taxonomy" id="369798"/>
    <lineage>
        <taxon>Bacteria</taxon>
        <taxon>Pseudomonadati</taxon>
        <taxon>Pseudomonadota</taxon>
        <taxon>Alphaproteobacteria</taxon>
        <taxon>Hyphomicrobiales</taxon>
        <taxon>Methylocystaceae</taxon>
        <taxon>Methylocystis</taxon>
    </lineage>
</organism>
<sequence>MVWRGWLTETPRTLNFLFWRRRSRIRQCVHKPDDKPAPDAVIFATRLDMAPDGMVSMTSMQEWRTASRDLQFRRKFCVARLSETRCAMTTSPERETLLSTVASP</sequence>
<dbReference type="Proteomes" id="UP000268623">
    <property type="component" value="Unassembled WGS sequence"/>
</dbReference>
<comment type="caution">
    <text evidence="1">The sequence shown here is derived from an EMBL/GenBank/DDBJ whole genome shotgun (WGS) entry which is preliminary data.</text>
</comment>
<reference evidence="1 2" key="1">
    <citation type="submission" date="2018-08" db="EMBL/GenBank/DDBJ databases">
        <title>Genome sequence of Methylocystis hirsuta CSC1, a methanotroph able to accumulate PHAs.</title>
        <authorList>
            <person name="Bordel S."/>
            <person name="Rodriguez E."/>
            <person name="Gancedo J."/>
            <person name="Munoz R."/>
        </authorList>
    </citation>
    <scope>NUCLEOTIDE SEQUENCE [LARGE SCALE GENOMIC DNA]</scope>
    <source>
        <strain evidence="1 2">CSC1</strain>
    </source>
</reference>
<evidence type="ECO:0000313" key="1">
    <source>
        <dbReference type="EMBL" id="RNJ48618.1"/>
    </source>
</evidence>
<dbReference type="AlphaFoldDB" id="A0A3M9XNE7"/>
<evidence type="ECO:0000313" key="2">
    <source>
        <dbReference type="Proteomes" id="UP000268623"/>
    </source>
</evidence>
<proteinExistence type="predicted"/>
<gene>
    <name evidence="1" type="ORF">D1O30_02215</name>
</gene>
<accession>A0A3M9XNE7</accession>
<protein>
    <submittedName>
        <fullName evidence="1">Uncharacterized protein</fullName>
    </submittedName>
</protein>
<dbReference type="EMBL" id="QWDD01000001">
    <property type="protein sequence ID" value="RNJ48618.1"/>
    <property type="molecule type" value="Genomic_DNA"/>
</dbReference>
<name>A0A3M9XNE7_9HYPH</name>
<keyword evidence="2" id="KW-1185">Reference proteome</keyword>